<feature type="compositionally biased region" description="Basic residues" evidence="1">
    <location>
        <begin position="198"/>
        <end position="212"/>
    </location>
</feature>
<organism evidence="3 4">
    <name type="scientific">Kitasatospora paranensis</name>
    <dbReference type="NCBI Taxonomy" id="258053"/>
    <lineage>
        <taxon>Bacteria</taxon>
        <taxon>Bacillati</taxon>
        <taxon>Actinomycetota</taxon>
        <taxon>Actinomycetes</taxon>
        <taxon>Kitasatosporales</taxon>
        <taxon>Streptomycetaceae</taxon>
        <taxon>Kitasatospora</taxon>
    </lineage>
</organism>
<sequence length="212" mass="22689">MSRSAVNRTILAVVGILLLGGGLLAIAGGLDLYGRLGVTVPNGWPFSRPEQAVLSPGARMHWSDMDWWWPVVLAVPALLVAGCLWWLFAQLHRTGPSTVEVPVPDGAGVALRLRGRALVDAVETETVALPDVERVTAKVAGGPHRVALRTAVRLAPGGGVGTVLRALDAGPFANARTSLGLAELPAEVRVKVAPPHSERRRRRAERRRRRVV</sequence>
<feature type="region of interest" description="Disordered" evidence="1">
    <location>
        <begin position="193"/>
        <end position="212"/>
    </location>
</feature>
<evidence type="ECO:0000256" key="1">
    <source>
        <dbReference type="SAM" id="MobiDB-lite"/>
    </source>
</evidence>
<comment type="caution">
    <text evidence="3">The sequence shown here is derived from an EMBL/GenBank/DDBJ whole genome shotgun (WGS) entry which is preliminary data.</text>
</comment>
<evidence type="ECO:0000256" key="2">
    <source>
        <dbReference type="SAM" id="Phobius"/>
    </source>
</evidence>
<dbReference type="EMBL" id="JBHTAJ010000163">
    <property type="protein sequence ID" value="MFC7185236.1"/>
    <property type="molecule type" value="Genomic_DNA"/>
</dbReference>
<dbReference type="RefSeq" id="WP_345707812.1">
    <property type="nucleotide sequence ID" value="NZ_BAABKV010000001.1"/>
</dbReference>
<evidence type="ECO:0000313" key="3">
    <source>
        <dbReference type="EMBL" id="MFC7185236.1"/>
    </source>
</evidence>
<keyword evidence="2" id="KW-0812">Transmembrane</keyword>
<accession>A0ABW2G704</accession>
<dbReference type="Proteomes" id="UP001596435">
    <property type="component" value="Unassembled WGS sequence"/>
</dbReference>
<reference evidence="4" key="1">
    <citation type="journal article" date="2019" name="Int. J. Syst. Evol. Microbiol.">
        <title>The Global Catalogue of Microorganisms (GCM) 10K type strain sequencing project: providing services to taxonomists for standard genome sequencing and annotation.</title>
        <authorList>
            <consortium name="The Broad Institute Genomics Platform"/>
            <consortium name="The Broad Institute Genome Sequencing Center for Infectious Disease"/>
            <person name="Wu L."/>
            <person name="Ma J."/>
        </authorList>
    </citation>
    <scope>NUCLEOTIDE SEQUENCE [LARGE SCALE GENOMIC DNA]</scope>
    <source>
        <strain evidence="4">CGMCC 1.12859</strain>
    </source>
</reference>
<keyword evidence="2" id="KW-0472">Membrane</keyword>
<evidence type="ECO:0000313" key="4">
    <source>
        <dbReference type="Proteomes" id="UP001596435"/>
    </source>
</evidence>
<proteinExistence type="predicted"/>
<name>A0ABW2G704_9ACTN</name>
<keyword evidence="2" id="KW-1133">Transmembrane helix</keyword>
<protein>
    <submittedName>
        <fullName evidence="3">Alkaline shock response membrane anchor protein AmaP</fullName>
    </submittedName>
</protein>
<feature type="transmembrane region" description="Helical" evidence="2">
    <location>
        <begin position="67"/>
        <end position="88"/>
    </location>
</feature>
<keyword evidence="4" id="KW-1185">Reference proteome</keyword>
<gene>
    <name evidence="3" type="ORF">ACFQMG_37415</name>
</gene>